<comment type="caution">
    <text evidence="1">The sequence shown here is derived from an EMBL/GenBank/DDBJ whole genome shotgun (WGS) entry which is preliminary data.</text>
</comment>
<proteinExistence type="predicted"/>
<name>A0A4Y2HJD4_ARAVE</name>
<gene>
    <name evidence="1" type="ORF">AVEN_71128_1</name>
</gene>
<sequence>MLLFDKFHELKIKFNETVLQCISKVENLAHQVKNAGESFNDGTVNIKILGTLPPKYRIFRQAWLSVGDSKQNLSNLTSRLLDEERSLT</sequence>
<organism evidence="1 2">
    <name type="scientific">Araneus ventricosus</name>
    <name type="common">Orbweaver spider</name>
    <name type="synonym">Epeira ventricosa</name>
    <dbReference type="NCBI Taxonomy" id="182803"/>
    <lineage>
        <taxon>Eukaryota</taxon>
        <taxon>Metazoa</taxon>
        <taxon>Ecdysozoa</taxon>
        <taxon>Arthropoda</taxon>
        <taxon>Chelicerata</taxon>
        <taxon>Arachnida</taxon>
        <taxon>Araneae</taxon>
        <taxon>Araneomorphae</taxon>
        <taxon>Entelegynae</taxon>
        <taxon>Araneoidea</taxon>
        <taxon>Araneidae</taxon>
        <taxon>Araneus</taxon>
    </lineage>
</organism>
<reference evidence="1 2" key="1">
    <citation type="journal article" date="2019" name="Sci. Rep.">
        <title>Orb-weaving spider Araneus ventricosus genome elucidates the spidroin gene catalogue.</title>
        <authorList>
            <person name="Kono N."/>
            <person name="Nakamura H."/>
            <person name="Ohtoshi R."/>
            <person name="Moran D.A.P."/>
            <person name="Shinohara A."/>
            <person name="Yoshida Y."/>
            <person name="Fujiwara M."/>
            <person name="Mori M."/>
            <person name="Tomita M."/>
            <person name="Arakawa K."/>
        </authorList>
    </citation>
    <scope>NUCLEOTIDE SEQUENCE [LARGE SCALE GENOMIC DNA]</scope>
</reference>
<dbReference type="OrthoDB" id="413361at2759"/>
<dbReference type="EMBL" id="BGPR01001978">
    <property type="protein sequence ID" value="GBM65451.1"/>
    <property type="molecule type" value="Genomic_DNA"/>
</dbReference>
<protein>
    <submittedName>
        <fullName evidence="1">Uncharacterized protein</fullName>
    </submittedName>
</protein>
<keyword evidence="2" id="KW-1185">Reference proteome</keyword>
<accession>A0A4Y2HJD4</accession>
<dbReference type="Pfam" id="PF14223">
    <property type="entry name" value="Retrotran_gag_2"/>
    <property type="match status" value="1"/>
</dbReference>
<dbReference type="AlphaFoldDB" id="A0A4Y2HJD4"/>
<evidence type="ECO:0000313" key="1">
    <source>
        <dbReference type="EMBL" id="GBM65451.1"/>
    </source>
</evidence>
<evidence type="ECO:0000313" key="2">
    <source>
        <dbReference type="Proteomes" id="UP000499080"/>
    </source>
</evidence>
<dbReference type="Proteomes" id="UP000499080">
    <property type="component" value="Unassembled WGS sequence"/>
</dbReference>